<dbReference type="Gene3D" id="2.60.40.1080">
    <property type="match status" value="6"/>
</dbReference>
<keyword evidence="3" id="KW-1185">Reference proteome</keyword>
<evidence type="ECO:0000313" key="3">
    <source>
        <dbReference type="Proteomes" id="UP000621560"/>
    </source>
</evidence>
<dbReference type="InterPro" id="IPR012334">
    <property type="entry name" value="Pectin_lyas_fold"/>
</dbReference>
<comment type="caution">
    <text evidence="2">The sequence shown here is derived from an EMBL/GenBank/DDBJ whole genome shotgun (WGS) entry which is preliminary data.</text>
</comment>
<protein>
    <submittedName>
        <fullName evidence="2">Ig-like domain-containing protein</fullName>
    </submittedName>
</protein>
<feature type="domain" description="BIG2" evidence="1">
    <location>
        <begin position="592"/>
        <end position="669"/>
    </location>
</feature>
<dbReference type="RefSeq" id="WP_190914424.1">
    <property type="nucleotide sequence ID" value="NZ_JACXIZ010000007.1"/>
</dbReference>
<dbReference type="SUPFAM" id="SSF49373">
    <property type="entry name" value="Invasin/intimin cell-adhesion fragments"/>
    <property type="match status" value="5"/>
</dbReference>
<dbReference type="EMBL" id="JACXIZ010000007">
    <property type="protein sequence ID" value="MBD2844085.1"/>
    <property type="molecule type" value="Genomic_DNA"/>
</dbReference>
<dbReference type="Proteomes" id="UP000621560">
    <property type="component" value="Unassembled WGS sequence"/>
</dbReference>
<feature type="domain" description="BIG2" evidence="1">
    <location>
        <begin position="227"/>
        <end position="304"/>
    </location>
</feature>
<dbReference type="PANTHER" id="PTHR36453">
    <property type="entry name" value="SECRETED PROTEIN-RELATED"/>
    <property type="match status" value="1"/>
</dbReference>
<dbReference type="InterPro" id="IPR008964">
    <property type="entry name" value="Invasin/intimin_cell_adhesion"/>
</dbReference>
<reference evidence="2" key="1">
    <citation type="submission" date="2020-09" db="EMBL/GenBank/DDBJ databases">
        <title>A novel bacterium of genus Paenibacillus, isolated from South China Sea.</title>
        <authorList>
            <person name="Huang H."/>
            <person name="Mo K."/>
            <person name="Hu Y."/>
        </authorList>
    </citation>
    <scope>NUCLEOTIDE SEQUENCE</scope>
    <source>
        <strain evidence="2">IB182496</strain>
    </source>
</reference>
<dbReference type="InterPro" id="IPR006626">
    <property type="entry name" value="PbH1"/>
</dbReference>
<dbReference type="Pfam" id="PF21231">
    <property type="entry name" value="GH141_M"/>
    <property type="match status" value="1"/>
</dbReference>
<dbReference type="PANTHER" id="PTHR36453:SF1">
    <property type="entry name" value="RIGHT HANDED BETA HELIX DOMAIN-CONTAINING PROTEIN"/>
    <property type="match status" value="1"/>
</dbReference>
<feature type="domain" description="BIG2" evidence="1">
    <location>
        <begin position="676"/>
        <end position="753"/>
    </location>
</feature>
<proteinExistence type="predicted"/>
<feature type="domain" description="BIG2" evidence="1">
    <location>
        <begin position="1461"/>
        <end position="1535"/>
    </location>
</feature>
<dbReference type="Pfam" id="PF22585">
    <property type="entry name" value="Sialidase-like_CBM"/>
    <property type="match status" value="2"/>
</dbReference>
<evidence type="ECO:0000259" key="1">
    <source>
        <dbReference type="SMART" id="SM00635"/>
    </source>
</evidence>
<dbReference type="InterPro" id="IPR003343">
    <property type="entry name" value="Big_2"/>
</dbReference>
<accession>A0A927BQV1</accession>
<dbReference type="InterPro" id="IPR048482">
    <property type="entry name" value="GH141_ins"/>
</dbReference>
<sequence>MMSKHGYRRLAAATALSLLLSVIVPLQGRMAGAETLGEGELVHEAYDSIATGDLPSGSAWRFGSADGTIGVAELPDASDKSLKIDRTATSASSGLYARYTHPSALTGQYVVRTRAMAAQTDATVLALELRDDSRAQLAAIVMSSDGNIRYQLPSGSVAMQPYEADVWYEIVAAVDTEAQQYSIWIDGVRRAGPLAFKNAAADDLTNVEYQMYRTTIGTAYFDDLDIYAQQVALDETTLSVPLGQSEQLSATVAPSAPFMNTLTWTSSDPAVARVDAAGEVTAWGYGSAVIRATSAGGAYAEATVTVPPGPDVPVEALTIASASPELDLLTGESVEVEAELTPFYATNKQVRWTSSAPTVVSVVYDVDAGTATLSALQAGAAVVTAVSDDGDYADTLAVQVTAGGDLLSERFESAAPGAQPGALSYPTAAGVTAEVAEHPYHTSKALLIEQSGPTASTAYVSRTVPGSPAKMKIAFEAMALQTEEVVFAAVVRDSAGAALAQAAFLKNGKIGVIQDGAWQEVMPYESNRMYRFELALDTTQDRWELYVDGNPVRLDLDMAAGTDAIARVQFGLYRLSTGAALFDDLQHYSYQAVTGLDLSAIPQTLALHRTLTLEPAFTPVDPTFRAVAWTSSDPAVIEVDPLGRATALGDGTAVLSAVTADGALTDSVTIEVEARDVTGVTLDRTSLTLPAGSDRALTAAVLPADASDPAVAWSSSDSAVAEVDDEGRVYAREPGTAQITALTDDGGFTAVADVTVVARNVQATYYVSPDGDDANPGTLAEPLRTLQQARDTVRTINGDMTGDIVVYLRGGLHRQTETLAFDERDSGTNDYWIRYLAYSEEEPVIDGGRTITDWTVHDAARGIYKASAGADIETRQLYVNGIRGVRARSADDPLTDPVKTESGYITDDPELAGWGNVGDLEFVYHTEWVNPRSGVDTIVADDGQAVITMRQPGWDYVTVRSGIEVPWYIENAYELLDEPGEWYLDRSTDTFYYMPRPGENMATAEVIAPVVEDLVTIRGTTLATPADGIHFEGLTFAYTTWLRPSSDLGHADAQNNLLRYGVDKLPAGAITVEKARHIRFERNTFAKLGIAGIKMVNGVQESQIIGNRFYDLSGSAINVGETTKHDDEIANPSDPRKLLKHMTITNNYIHDIGVDYRSSAAIGLGFVSGAEVSHNEIFNVPYTGITAGYGLGYVKSSALRDVRIHGNFIHDLLGDVIYDGGAIYTVGGTGGTAANPNTITENYIRNQMNRYGVIYNDEGSTFWTSARNVIDQRETPVWDEIFPVSWIFVNGALTSHDLHYDRNYTTAPGKKIVGTNVSESDTRLHPDGDWPAEAQAIIASAGLEPAYQDIAGQTPERIVLPAQLELNTGDSAVLEAGAVTGKDEPVSLVGASIWYTSDDTSVAQVSAAGSVYAAGAGAARIRVHVRTDEMLWQREVPVYVDDAFDRLSVYFVENKAKHELADPYTMVMEEQRELKVEAHSLYGQRLPVTSVVYASGDTDVFTVDAQGLMAATGGGSAELTVSAVVGGQSRATTITVEVIQYGDPAGLAYPAYPLDDAIADDTGWYIAGSGTLQAQSGSLAVTTPSGFATYQEETYEDELLTMDLRIDASGGWPSLVLRSRQPDESFSTATNDLYLICLKADVIELHRFNGGERTVIYGNLAGYTSQGGPAIPNDVLPFGERHRVQVGAVNESGGVRLILNIDGENVFYSLDEEAERIDDPGYFGLYARSGTMTLYEPEPS</sequence>
<dbReference type="SMART" id="SM00635">
    <property type="entry name" value="BID_2"/>
    <property type="match status" value="5"/>
</dbReference>
<dbReference type="InterPro" id="IPR011050">
    <property type="entry name" value="Pectin_lyase_fold/virulence"/>
</dbReference>
<gene>
    <name evidence="2" type="ORF">IDH44_02710</name>
</gene>
<dbReference type="Gene3D" id="2.60.120.560">
    <property type="entry name" value="Exo-inulinase, domain 1"/>
    <property type="match status" value="1"/>
</dbReference>
<dbReference type="SMART" id="SM00710">
    <property type="entry name" value="PbH1"/>
    <property type="match status" value="6"/>
</dbReference>
<dbReference type="Gene3D" id="2.160.20.10">
    <property type="entry name" value="Single-stranded right-handed beta-helix, Pectin lyase-like"/>
    <property type="match status" value="2"/>
</dbReference>
<dbReference type="Pfam" id="PF02368">
    <property type="entry name" value="Big_2"/>
    <property type="match status" value="3"/>
</dbReference>
<organism evidence="2 3">
    <name type="scientific">Paenibacillus sabuli</name>
    <dbReference type="NCBI Taxonomy" id="2772509"/>
    <lineage>
        <taxon>Bacteria</taxon>
        <taxon>Bacillati</taxon>
        <taxon>Bacillota</taxon>
        <taxon>Bacilli</taxon>
        <taxon>Bacillales</taxon>
        <taxon>Paenibacillaceae</taxon>
        <taxon>Paenibacillus</taxon>
    </lineage>
</organism>
<dbReference type="SUPFAM" id="SSF51126">
    <property type="entry name" value="Pectin lyase-like"/>
    <property type="match status" value="1"/>
</dbReference>
<name>A0A927BQV1_9BACL</name>
<feature type="domain" description="BIG2" evidence="1">
    <location>
        <begin position="313"/>
        <end position="397"/>
    </location>
</feature>
<evidence type="ECO:0000313" key="2">
    <source>
        <dbReference type="EMBL" id="MBD2844085.1"/>
    </source>
</evidence>
<dbReference type="InterPro" id="IPR054490">
    <property type="entry name" value="BT_1020-like_b-sandwich_1"/>
</dbReference>